<evidence type="ECO:0000256" key="2">
    <source>
        <dbReference type="ARBA" id="ARBA00023136"/>
    </source>
</evidence>
<dbReference type="InterPro" id="IPR036942">
    <property type="entry name" value="Beta-barrel_TonB_sf"/>
</dbReference>
<sequence>MKLFTLFPLLILSFLSQAQTTISGVITDTDKNPLLDVNVYLDGTYDGATTDIEGKFSFTTIETGTQVLVASAVGYEEYRLEADVAAMGSLKLRFRESLNELNTVILSAGSFSAGDSSKASVLKPLDVVTTASAVGDFVGALQTLPGTTANPDDGRLFVRGGRAEETQIFIDGNRVFRPFTPTTGNLPTRGRFSPFLFDGITFSTGGYSAEYGDALSSVLLLNTTDFPEEEKTEIGIMTVGASLGNTQIWGDNSVSVNAGYINLEPYNNIIPQNNRFTDAFESLNAEAVYRHKFKKGMFKAYSAFSYNDFAIIQDDINVADGFPVAITNNNYYGNLNYLGDLSDSWKIETGLSLAHDTNDLEFGETGIDASENAIHAKLRLQKRYNNYFKFNVGAEQFLINYNEDIAFEQNNFTTGIDYGLTGTFAEAEIFASKDLAFKAGIRGDYYSANEKFKISPRLSAAFSLSESSQISLAYGNFYQIAQNNIQQYSPDLDTENAQHFIANFLYKKNNRMLRLEGYYKSYDNLITFDTAVPQFGTEFSNNGDGYASGLDIFWRDEKSVKNLDYWVSYSYLDTERLSRNFTESATPNFATDHNLSVVGKYWVDDLKSQVGLAFNYASGRPFTNANQEGFLNDKTKSFQSLDLNWAYLIDDQKILYLSVSNVLGRDNVFNYQYSNTPDAQGNFDRRAIGQAADRFFFVGFFWTIGGSDNQLDDL</sequence>
<proteinExistence type="inferred from homology"/>
<reference evidence="8 9" key="1">
    <citation type="submission" date="2016-11" db="EMBL/GenBank/DDBJ databases">
        <title>Trade-off between light-utilization and light-protection in marine flavobacteria.</title>
        <authorList>
            <person name="Kumagai Y."/>
        </authorList>
    </citation>
    <scope>NUCLEOTIDE SEQUENCE [LARGE SCALE GENOMIC DNA]</scope>
    <source>
        <strain evidence="8 9">JCM 13191</strain>
    </source>
</reference>
<dbReference type="Pfam" id="PF00593">
    <property type="entry name" value="TonB_dep_Rec_b-barrel"/>
    <property type="match status" value="1"/>
</dbReference>
<dbReference type="AlphaFoldDB" id="A0A1W6MLU6"/>
<feature type="domain" description="TonB-dependent receptor-like beta-barrel" evidence="6">
    <location>
        <begin position="257"/>
        <end position="662"/>
    </location>
</feature>
<organism evidence="8 9">
    <name type="scientific">Nonlabens spongiae</name>
    <dbReference type="NCBI Taxonomy" id="331648"/>
    <lineage>
        <taxon>Bacteria</taxon>
        <taxon>Pseudomonadati</taxon>
        <taxon>Bacteroidota</taxon>
        <taxon>Flavobacteriia</taxon>
        <taxon>Flavobacteriales</taxon>
        <taxon>Flavobacteriaceae</taxon>
        <taxon>Nonlabens</taxon>
    </lineage>
</organism>
<feature type="signal peptide" evidence="5">
    <location>
        <begin position="1"/>
        <end position="18"/>
    </location>
</feature>
<dbReference type="Gene3D" id="2.170.130.10">
    <property type="entry name" value="TonB-dependent receptor, plug domain"/>
    <property type="match status" value="1"/>
</dbReference>
<feature type="domain" description="TonB-dependent receptor plug" evidence="7">
    <location>
        <begin position="133"/>
        <end position="213"/>
    </location>
</feature>
<keyword evidence="5" id="KW-0732">Signal</keyword>
<dbReference type="Gene3D" id="2.40.170.20">
    <property type="entry name" value="TonB-dependent receptor, beta-barrel domain"/>
    <property type="match status" value="1"/>
</dbReference>
<evidence type="ECO:0000256" key="5">
    <source>
        <dbReference type="SAM" id="SignalP"/>
    </source>
</evidence>
<dbReference type="InterPro" id="IPR008969">
    <property type="entry name" value="CarboxyPept-like_regulatory"/>
</dbReference>
<evidence type="ECO:0000259" key="6">
    <source>
        <dbReference type="Pfam" id="PF00593"/>
    </source>
</evidence>
<dbReference type="Proteomes" id="UP000193431">
    <property type="component" value="Chromosome"/>
</dbReference>
<accession>A0A1W6MLU6</accession>
<evidence type="ECO:0000313" key="8">
    <source>
        <dbReference type="EMBL" id="ARN78570.1"/>
    </source>
</evidence>
<evidence type="ECO:0000256" key="3">
    <source>
        <dbReference type="ARBA" id="ARBA00023237"/>
    </source>
</evidence>
<dbReference type="SUPFAM" id="SSF56935">
    <property type="entry name" value="Porins"/>
    <property type="match status" value="1"/>
</dbReference>
<evidence type="ECO:0000256" key="4">
    <source>
        <dbReference type="RuleBase" id="RU003357"/>
    </source>
</evidence>
<keyword evidence="3" id="KW-0998">Cell outer membrane</keyword>
<evidence type="ECO:0000313" key="9">
    <source>
        <dbReference type="Proteomes" id="UP000193431"/>
    </source>
</evidence>
<keyword evidence="9" id="KW-1185">Reference proteome</keyword>
<comment type="subcellular location">
    <subcellularLocation>
        <location evidence="1 4">Cell outer membrane</location>
    </subcellularLocation>
</comment>
<dbReference type="Pfam" id="PF13715">
    <property type="entry name" value="CarbopepD_reg_2"/>
    <property type="match status" value="1"/>
</dbReference>
<dbReference type="RefSeq" id="WP_085767376.1">
    <property type="nucleotide sequence ID" value="NZ_CP019344.1"/>
</dbReference>
<dbReference type="EMBL" id="CP019344">
    <property type="protein sequence ID" value="ARN78570.1"/>
    <property type="molecule type" value="Genomic_DNA"/>
</dbReference>
<gene>
    <name evidence="8" type="ORF">BST97_11550</name>
</gene>
<evidence type="ECO:0000256" key="1">
    <source>
        <dbReference type="ARBA" id="ARBA00004442"/>
    </source>
</evidence>
<dbReference type="InterPro" id="IPR037066">
    <property type="entry name" value="Plug_dom_sf"/>
</dbReference>
<keyword evidence="2 4" id="KW-0472">Membrane</keyword>
<name>A0A1W6MLU6_9FLAO</name>
<dbReference type="Pfam" id="PF07715">
    <property type="entry name" value="Plug"/>
    <property type="match status" value="1"/>
</dbReference>
<comment type="similarity">
    <text evidence="4">Belongs to the TonB-dependent receptor family.</text>
</comment>
<evidence type="ECO:0000259" key="7">
    <source>
        <dbReference type="Pfam" id="PF07715"/>
    </source>
</evidence>
<dbReference type="GO" id="GO:0009279">
    <property type="term" value="C:cell outer membrane"/>
    <property type="evidence" value="ECO:0007669"/>
    <property type="project" value="UniProtKB-SubCell"/>
</dbReference>
<dbReference type="Gene3D" id="2.60.40.1120">
    <property type="entry name" value="Carboxypeptidase-like, regulatory domain"/>
    <property type="match status" value="1"/>
</dbReference>
<dbReference type="InterPro" id="IPR012910">
    <property type="entry name" value="Plug_dom"/>
</dbReference>
<dbReference type="InterPro" id="IPR000531">
    <property type="entry name" value="Beta-barrel_TonB"/>
</dbReference>
<protein>
    <submittedName>
        <fullName evidence="8">TonB-dependent receptor</fullName>
    </submittedName>
</protein>
<dbReference type="SUPFAM" id="SSF49464">
    <property type="entry name" value="Carboxypeptidase regulatory domain-like"/>
    <property type="match status" value="1"/>
</dbReference>
<keyword evidence="4" id="KW-0798">TonB box</keyword>
<dbReference type="OrthoDB" id="1075473at2"/>
<feature type="chain" id="PRO_5012754892" evidence="5">
    <location>
        <begin position="19"/>
        <end position="714"/>
    </location>
</feature>
<keyword evidence="8" id="KW-0675">Receptor</keyword>
<dbReference type="STRING" id="331648.BST97_11550"/>